<feature type="coiled-coil region" evidence="1">
    <location>
        <begin position="438"/>
        <end position="467"/>
    </location>
</feature>
<dbReference type="InterPro" id="IPR055180">
    <property type="entry name" value="HsdR_RecA-like_helicase_dom_2"/>
</dbReference>
<dbReference type="AlphaFoldDB" id="A0A8I0KVX2"/>
<gene>
    <name evidence="4" type="ORF">H8R10_04005</name>
</gene>
<evidence type="ECO:0000256" key="1">
    <source>
        <dbReference type="SAM" id="Coils"/>
    </source>
</evidence>
<dbReference type="InterPro" id="IPR040980">
    <property type="entry name" value="SWI2_SNF2"/>
</dbReference>
<dbReference type="PANTHER" id="PTHR42927:SF1">
    <property type="entry name" value="HELICASE SUPERFAMILY 1 AND 2 DOMAIN-CONTAINING PROTEIN"/>
    <property type="match status" value="1"/>
</dbReference>
<dbReference type="Pfam" id="PF18766">
    <property type="entry name" value="SWI2_SNF2"/>
    <property type="match status" value="1"/>
</dbReference>
<comment type="caution">
    <text evidence="4">The sequence shown here is derived from an EMBL/GenBank/DDBJ whole genome shotgun (WGS) entry which is preliminary data.</text>
</comment>
<keyword evidence="1" id="KW-0175">Coiled coil</keyword>
<dbReference type="InterPro" id="IPR027417">
    <property type="entry name" value="P-loop_NTPase"/>
</dbReference>
<dbReference type="InterPro" id="IPR007409">
    <property type="entry name" value="Restrct_endonuc_type1_HsdR_N"/>
</dbReference>
<feature type="domain" description="Helicase ATP-binding" evidence="3">
    <location>
        <begin position="289"/>
        <end position="503"/>
    </location>
</feature>
<dbReference type="PANTHER" id="PTHR42927">
    <property type="entry name" value="HELICASE SUPERFAMILY 1 AND 2 DOMAIN-CONTAINING PROTEIN"/>
    <property type="match status" value="1"/>
</dbReference>
<keyword evidence="5" id="KW-1185">Reference proteome</keyword>
<dbReference type="GO" id="GO:0005524">
    <property type="term" value="F:ATP binding"/>
    <property type="evidence" value="ECO:0007669"/>
    <property type="project" value="UniProtKB-KW"/>
</dbReference>
<dbReference type="GO" id="GO:0009035">
    <property type="term" value="F:type I site-specific deoxyribonuclease activity"/>
    <property type="evidence" value="ECO:0007669"/>
    <property type="project" value="UniProtKB-EC"/>
</dbReference>
<sequence>MDTSERRFEDEIEYWLTHAGASEYDCYESRDRRDYNKELGLYPDDLLDFVRETQPQQWERLERIHGMKAGDKFCKRVARELDRRGVVEVLRRGVEDLGARFKLVYFAPGSDLNEMLAEKYWANRMTIVRQLRYSTKNDNSVDTVLFVNGIPVVTLELKNQLTGQTYRNAIDQYKRSRPASEVLFGVNRRAVVHFAVDTDEAWMTTKLAGMDTVFLPFNRGFNNGAGNPPVAGKYKTSYLWEEVLAKDSLLDILHRFVQFVPHKHDSRKDKLIFPRYHQLDAVRALVADAKSHGAGKNYLVQHSAGSGKSNTIAWLAHHLSNLHDEQQRAVFDSIIVITDRRVLDKQLQDTIYAMDHTAGAVVKVDKDARQLTDALADGVKIIISTLQKFPFVDVSQIATTGKRFAVIVDEAHSSQTGEASEKLKQVLADTATAGKESEEDLLDRYAAAEAQVEAEQLEIDEQIAQELRTQGRQPNLSFFAFTATPKQKTLEIFGTPVPDGTPVPFHVYSMRQAIEEGFILDVLKNYTTYKTFYRVGKTITEDPEYSTKQANKALGKYLSLHPYNLRQKAEIIIEHFRANVAHKIGGNAKAMLVTGSRLHAVRYYFAFRDYITQRGYADLGVLVAFSGTVEDQGAECTEEQLNQIPEAELPEKFATGEYQLLLVAEKYQTGFDQPLLHTMYVDKKLHGVKAVQTLSRINRMHPGKTDTFVLDFVNTAEEIQKSFQDYYISTGITEETDPNIVYDLYHSLASYHLWTDKEIEGFTKVFFTESKKQTNLDFSRLNAYLDPAVARFNQLADDEKLEVRARMNKFNRNYDFLTHIIRYDDKRLHRFAAYAKLLVRKLRIEGDPAPHLEGEVALQYYRLQQVYEGSIDLADKHGELSNNPDTGGASEDETDNLSNILAKLNDRWGTEFTHMDKVIEQLTEDMVEDAEVKSRAHNSLDMFSIVYAERIQDIVLDRMNQNQDFAIKYLSDRQFKADVDRVLLPLIHARLNHKE</sequence>
<reference evidence="4 5" key="1">
    <citation type="submission" date="2020-08" db="EMBL/GenBank/DDBJ databases">
        <title>Winkia gen. nov., sp. nov., isolated from faeces of the Anser albifrons in China.</title>
        <authorList>
            <person name="Liu Q."/>
        </authorList>
    </citation>
    <scope>NUCLEOTIDE SEQUENCE [LARGE SCALE GENOMIC DNA]</scope>
    <source>
        <strain evidence="4 5">C62</strain>
    </source>
</reference>
<dbReference type="GO" id="GO:0009307">
    <property type="term" value="P:DNA restriction-modification system"/>
    <property type="evidence" value="ECO:0007669"/>
    <property type="project" value="UniProtKB-KW"/>
</dbReference>
<accession>A0A8I0KVX2</accession>
<dbReference type="EMBL" id="JACRUO010000001">
    <property type="protein sequence ID" value="MBD3689394.1"/>
    <property type="molecule type" value="Genomic_DNA"/>
</dbReference>
<dbReference type="InterPro" id="IPR014001">
    <property type="entry name" value="Helicase_ATP-bd"/>
</dbReference>
<keyword evidence="4" id="KW-0255">Endonuclease</keyword>
<dbReference type="CDD" id="cd22332">
    <property type="entry name" value="HsdR_N"/>
    <property type="match status" value="1"/>
</dbReference>
<evidence type="ECO:0000313" key="4">
    <source>
        <dbReference type="EMBL" id="MBD3689394.1"/>
    </source>
</evidence>
<dbReference type="SUPFAM" id="SSF52540">
    <property type="entry name" value="P-loop containing nucleoside triphosphate hydrolases"/>
    <property type="match status" value="2"/>
</dbReference>
<protein>
    <submittedName>
        <fullName evidence="4">Type I restriction endonuclease subunit R</fullName>
    </submittedName>
</protein>
<dbReference type="Gene3D" id="3.90.1570.50">
    <property type="match status" value="1"/>
</dbReference>
<keyword evidence="4" id="KW-0378">Hydrolase</keyword>
<evidence type="ECO:0000256" key="2">
    <source>
        <dbReference type="SAM" id="MobiDB-lite"/>
    </source>
</evidence>
<feature type="region of interest" description="Disordered" evidence="2">
    <location>
        <begin position="875"/>
        <end position="894"/>
    </location>
</feature>
<evidence type="ECO:0000313" key="5">
    <source>
        <dbReference type="Proteomes" id="UP000627538"/>
    </source>
</evidence>
<dbReference type="Pfam" id="PF22679">
    <property type="entry name" value="T1R_D3-like"/>
    <property type="match status" value="1"/>
</dbReference>
<proteinExistence type="predicted"/>
<dbReference type="Gene3D" id="3.40.50.300">
    <property type="entry name" value="P-loop containing nucleotide triphosphate hydrolases"/>
    <property type="match status" value="2"/>
</dbReference>
<name>A0A8I0KVX2_9ACTO</name>
<keyword evidence="4" id="KW-0540">Nuclease</keyword>
<dbReference type="SMART" id="SM00487">
    <property type="entry name" value="DEXDc"/>
    <property type="match status" value="1"/>
</dbReference>
<dbReference type="GO" id="GO:0003677">
    <property type="term" value="F:DNA binding"/>
    <property type="evidence" value="ECO:0007669"/>
    <property type="project" value="UniProtKB-KW"/>
</dbReference>
<dbReference type="PROSITE" id="PS51192">
    <property type="entry name" value="HELICASE_ATP_BIND_1"/>
    <property type="match status" value="1"/>
</dbReference>
<dbReference type="RefSeq" id="WP_191071443.1">
    <property type="nucleotide sequence ID" value="NZ_CP060506.1"/>
</dbReference>
<dbReference type="Proteomes" id="UP000627538">
    <property type="component" value="Unassembled WGS sequence"/>
</dbReference>
<evidence type="ECO:0000259" key="3">
    <source>
        <dbReference type="PROSITE" id="PS51192"/>
    </source>
</evidence>
<organism evidence="4 5">
    <name type="scientific">Nanchangia anserum</name>
    <dbReference type="NCBI Taxonomy" id="2692125"/>
    <lineage>
        <taxon>Bacteria</taxon>
        <taxon>Bacillati</taxon>
        <taxon>Actinomycetota</taxon>
        <taxon>Actinomycetes</taxon>
        <taxon>Actinomycetales</taxon>
        <taxon>Actinomycetaceae</taxon>
        <taxon>Nanchangia</taxon>
    </lineage>
</organism>
<dbReference type="Pfam" id="PF04313">
    <property type="entry name" value="HSDR_N"/>
    <property type="match status" value="1"/>
</dbReference>